<dbReference type="STRING" id="333673.A0A3M0KR97"/>
<gene>
    <name evidence="1" type="ORF">DUI87_08016</name>
</gene>
<evidence type="ECO:0008006" key="3">
    <source>
        <dbReference type="Google" id="ProtNLM"/>
    </source>
</evidence>
<accession>A0A3M0KR97</accession>
<dbReference type="AlphaFoldDB" id="A0A3M0KR97"/>
<comment type="caution">
    <text evidence="1">The sequence shown here is derived from an EMBL/GenBank/DDBJ whole genome shotgun (WGS) entry which is preliminary data.</text>
</comment>
<organism evidence="1 2">
    <name type="scientific">Hirundo rustica rustica</name>
    <dbReference type="NCBI Taxonomy" id="333673"/>
    <lineage>
        <taxon>Eukaryota</taxon>
        <taxon>Metazoa</taxon>
        <taxon>Chordata</taxon>
        <taxon>Craniata</taxon>
        <taxon>Vertebrata</taxon>
        <taxon>Euteleostomi</taxon>
        <taxon>Archelosauria</taxon>
        <taxon>Archosauria</taxon>
        <taxon>Dinosauria</taxon>
        <taxon>Saurischia</taxon>
        <taxon>Theropoda</taxon>
        <taxon>Coelurosauria</taxon>
        <taxon>Aves</taxon>
        <taxon>Neognathae</taxon>
        <taxon>Neoaves</taxon>
        <taxon>Telluraves</taxon>
        <taxon>Australaves</taxon>
        <taxon>Passeriformes</taxon>
        <taxon>Sylvioidea</taxon>
        <taxon>Hirundinidae</taxon>
        <taxon>Hirundo</taxon>
    </lineage>
</organism>
<name>A0A3M0KR97_HIRRU</name>
<sequence length="89" mass="10150">MECTLRKFADDTQLCGAVAIGAIQKDLDRLQRWPPEDFMKFIRAKGKVLHLGLDSPKCQWGLGREWAESSSEEKDLDVLVDKNLNMTQL</sequence>
<keyword evidence="2" id="KW-1185">Reference proteome</keyword>
<dbReference type="EMBL" id="QRBI01000104">
    <property type="protein sequence ID" value="RMC15812.1"/>
    <property type="molecule type" value="Genomic_DNA"/>
</dbReference>
<dbReference type="OrthoDB" id="10056483at2759"/>
<evidence type="ECO:0000313" key="1">
    <source>
        <dbReference type="EMBL" id="RMC15812.1"/>
    </source>
</evidence>
<dbReference type="Proteomes" id="UP000269221">
    <property type="component" value="Unassembled WGS sequence"/>
</dbReference>
<dbReference type="PANTHER" id="PTHR33332">
    <property type="entry name" value="REVERSE TRANSCRIPTASE DOMAIN-CONTAINING PROTEIN"/>
    <property type="match status" value="1"/>
</dbReference>
<proteinExistence type="predicted"/>
<evidence type="ECO:0000313" key="2">
    <source>
        <dbReference type="Proteomes" id="UP000269221"/>
    </source>
</evidence>
<protein>
    <recommendedName>
        <fullName evidence="3">Rna-directed dna polymerase from mobile element jockey-like</fullName>
    </recommendedName>
</protein>
<reference evidence="1 2" key="1">
    <citation type="submission" date="2018-07" db="EMBL/GenBank/DDBJ databases">
        <title>A high quality draft genome assembly of the barn swallow (H. rustica rustica).</title>
        <authorList>
            <person name="Formenti G."/>
            <person name="Chiara M."/>
            <person name="Poveda L."/>
            <person name="Francoijs K.-J."/>
            <person name="Bonisoli-Alquati A."/>
            <person name="Canova L."/>
            <person name="Gianfranceschi L."/>
            <person name="Horner D.S."/>
            <person name="Saino N."/>
        </authorList>
    </citation>
    <scope>NUCLEOTIDE SEQUENCE [LARGE SCALE GENOMIC DNA]</scope>
    <source>
        <strain evidence="1">Chelidonia</strain>
        <tissue evidence="1">Blood</tissue>
    </source>
</reference>